<dbReference type="SUPFAM" id="SSF48439">
    <property type="entry name" value="Protein prenylyltransferase"/>
    <property type="match status" value="1"/>
</dbReference>
<dbReference type="GO" id="GO:0004662">
    <property type="term" value="F:CAAX-protein geranylgeranyltransferase activity"/>
    <property type="evidence" value="ECO:0007669"/>
    <property type="project" value="TreeGrafter"/>
</dbReference>
<accession>A0A2Z7CN72</accession>
<keyword evidence="2" id="KW-1185">Reference proteome</keyword>
<dbReference type="GO" id="GO:0005965">
    <property type="term" value="C:protein farnesyltransferase complex"/>
    <property type="evidence" value="ECO:0007669"/>
    <property type="project" value="TreeGrafter"/>
</dbReference>
<gene>
    <name evidence="1" type="ORF">F511_07811</name>
</gene>
<dbReference type="Gene3D" id="1.25.40.120">
    <property type="entry name" value="Protein prenylyltransferase"/>
    <property type="match status" value="1"/>
</dbReference>
<dbReference type="GO" id="GO:0005953">
    <property type="term" value="C:CAAX-protein geranylgeranyltransferase complex"/>
    <property type="evidence" value="ECO:0007669"/>
    <property type="project" value="TreeGrafter"/>
</dbReference>
<keyword evidence="1" id="KW-0808">Transferase</keyword>
<organism evidence="1 2">
    <name type="scientific">Dorcoceras hygrometricum</name>
    <dbReference type="NCBI Taxonomy" id="472368"/>
    <lineage>
        <taxon>Eukaryota</taxon>
        <taxon>Viridiplantae</taxon>
        <taxon>Streptophyta</taxon>
        <taxon>Embryophyta</taxon>
        <taxon>Tracheophyta</taxon>
        <taxon>Spermatophyta</taxon>
        <taxon>Magnoliopsida</taxon>
        <taxon>eudicotyledons</taxon>
        <taxon>Gunneridae</taxon>
        <taxon>Pentapetalae</taxon>
        <taxon>asterids</taxon>
        <taxon>lamiids</taxon>
        <taxon>Lamiales</taxon>
        <taxon>Gesneriaceae</taxon>
        <taxon>Didymocarpoideae</taxon>
        <taxon>Trichosporeae</taxon>
        <taxon>Loxocarpinae</taxon>
        <taxon>Dorcoceras</taxon>
    </lineage>
</organism>
<evidence type="ECO:0000313" key="2">
    <source>
        <dbReference type="Proteomes" id="UP000250235"/>
    </source>
</evidence>
<proteinExistence type="predicted"/>
<dbReference type="EMBL" id="KQ995297">
    <property type="protein sequence ID" value="KZV47397.1"/>
    <property type="molecule type" value="Genomic_DNA"/>
</dbReference>
<sequence>MDGTAVDSSHLLSQLEDILDSNPCIDELGFIHPSQFAALHEETDGSPLPKPSHSCNADTFFWSNEHKLGISTLALTSLYGAAKDAFMDSFRRYKMLLDSRGQSNESIDVSTWNLPQSDLDIVESEVMRHSRALVLLSCDFGTAWNSRRWVIKMIADTCENLQEIVERESVLVKTIAENSKMNYRAWNHHCWMVSYMSHAQVILELRNSREWTALHVADNSCLHYRTRLLLRMVENLKINQGPDAFSGAEFHQMWKEELHWVELLIRRYIGREGLGPHFYSLFFYERSSVLSIEKFEFGMGSSENNNSENEELFTFINAELKLLNHCTIVPDNVFEDYETQAVHSATYFMWLAKQMPMPFAIELRNSHLYGTLETLLKKTGKSFLLDSVAENCAGNGLVDGKISALAHGLAIFYVACAEMR</sequence>
<dbReference type="GO" id="GO:0004660">
    <property type="term" value="F:protein farnesyltransferase activity"/>
    <property type="evidence" value="ECO:0007669"/>
    <property type="project" value="TreeGrafter"/>
</dbReference>
<dbReference type="OrthoDB" id="1924260at2759"/>
<evidence type="ECO:0000313" key="1">
    <source>
        <dbReference type="EMBL" id="KZV47397.1"/>
    </source>
</evidence>
<name>A0A2Z7CN72_9LAMI</name>
<protein>
    <submittedName>
        <fullName evidence="1">Protein prenyltransferase alpha subunit repeat-containing protein 1</fullName>
    </submittedName>
</protein>
<dbReference type="PANTHER" id="PTHR11129:SF10">
    <property type="entry name" value="PROTEIN PRENYLYLTRANSFERASE SUPERFAMILY PROTEIN"/>
    <property type="match status" value="1"/>
</dbReference>
<dbReference type="PANTHER" id="PTHR11129">
    <property type="entry name" value="PROTEIN FARNESYLTRANSFERASE ALPHA SUBUNIT/RAB GERANYLGERANYL TRANSFERASE ALPHA SUBUNIT"/>
    <property type="match status" value="1"/>
</dbReference>
<dbReference type="AlphaFoldDB" id="A0A2Z7CN72"/>
<reference evidence="1 2" key="1">
    <citation type="journal article" date="2015" name="Proc. Natl. Acad. Sci. U.S.A.">
        <title>The resurrection genome of Boea hygrometrica: A blueprint for survival of dehydration.</title>
        <authorList>
            <person name="Xiao L."/>
            <person name="Yang G."/>
            <person name="Zhang L."/>
            <person name="Yang X."/>
            <person name="Zhao S."/>
            <person name="Ji Z."/>
            <person name="Zhou Q."/>
            <person name="Hu M."/>
            <person name="Wang Y."/>
            <person name="Chen M."/>
            <person name="Xu Y."/>
            <person name="Jin H."/>
            <person name="Xiao X."/>
            <person name="Hu G."/>
            <person name="Bao F."/>
            <person name="Hu Y."/>
            <person name="Wan P."/>
            <person name="Li L."/>
            <person name="Deng X."/>
            <person name="Kuang T."/>
            <person name="Xiang C."/>
            <person name="Zhu J.K."/>
            <person name="Oliver M.J."/>
            <person name="He Y."/>
        </authorList>
    </citation>
    <scope>NUCLEOTIDE SEQUENCE [LARGE SCALE GENOMIC DNA]</scope>
    <source>
        <strain evidence="2">cv. XS01</strain>
    </source>
</reference>
<dbReference type="Proteomes" id="UP000250235">
    <property type="component" value="Unassembled WGS sequence"/>
</dbReference>